<dbReference type="Pfam" id="PF00196">
    <property type="entry name" value="GerE"/>
    <property type="match status" value="1"/>
</dbReference>
<evidence type="ECO:0000313" key="5">
    <source>
        <dbReference type="EMBL" id="GAA1663959.1"/>
    </source>
</evidence>
<gene>
    <name evidence="5" type="ORF">GCM10009745_02120</name>
</gene>
<evidence type="ECO:0000256" key="3">
    <source>
        <dbReference type="SAM" id="MobiDB-lite"/>
    </source>
</evidence>
<dbReference type="InterPro" id="IPR041664">
    <property type="entry name" value="AAA_16"/>
</dbReference>
<evidence type="ECO:0000259" key="4">
    <source>
        <dbReference type="PROSITE" id="PS50043"/>
    </source>
</evidence>
<dbReference type="InterPro" id="IPR016032">
    <property type="entry name" value="Sig_transdc_resp-reg_C-effctor"/>
</dbReference>
<dbReference type="SUPFAM" id="SSF52540">
    <property type="entry name" value="P-loop containing nucleoside triphosphate hydrolases"/>
    <property type="match status" value="1"/>
</dbReference>
<dbReference type="Proteomes" id="UP001500280">
    <property type="component" value="Unassembled WGS sequence"/>
</dbReference>
<protein>
    <submittedName>
        <fullName evidence="5">LuxR family transcriptional regulator</fullName>
    </submittedName>
</protein>
<keyword evidence="1" id="KW-0547">Nucleotide-binding</keyword>
<keyword evidence="6" id="KW-1185">Reference proteome</keyword>
<dbReference type="PROSITE" id="PS50043">
    <property type="entry name" value="HTH_LUXR_2"/>
    <property type="match status" value="1"/>
</dbReference>
<dbReference type="Gene3D" id="1.10.10.10">
    <property type="entry name" value="Winged helix-like DNA-binding domain superfamily/Winged helix DNA-binding domain"/>
    <property type="match status" value="1"/>
</dbReference>
<organism evidence="5 6">
    <name type="scientific">Kribbella yunnanensis</name>
    <dbReference type="NCBI Taxonomy" id="190194"/>
    <lineage>
        <taxon>Bacteria</taxon>
        <taxon>Bacillati</taxon>
        <taxon>Actinomycetota</taxon>
        <taxon>Actinomycetes</taxon>
        <taxon>Propionibacteriales</taxon>
        <taxon>Kribbellaceae</taxon>
        <taxon>Kribbella</taxon>
    </lineage>
</organism>
<name>A0ABP4S1D6_9ACTN</name>
<sequence>MQPLRGRSEELGRLLEALREAEHGTASLAVVSGEPGLGKSALLAAAVEQAERQGFLVAQATAQQTDDISPLSSLAPALRAGREPLIDTEHFMELAALNTQPLWLAERLAAFVGRRLDGVKALVVLDDAQWSDPLTAFSLRVLIARLASHQLLWLIATRPAPGGVADQLVNAVQTQVPVHTIELGPLSAEAIQDIAKDRLNRPVESGLALQLAGVQGSPFLAEQLIAGLYLDNTTPGAPGLEHTAPGASSLGSAAAGTPASVTPVGPLLTAPASTGPLPPGLVEGVRRRSTGLSENARTLVRTAAVFGSEFRLEDVAALMSEPVAKLATALDEAIHAGLLTDAGSALRFQHELLRSATLADVPPSAQRALHGAIAAQLIAAGRGAAVAAPHVLAVAQPGDTAAVSTLRQAAQELIATMSTTAAEVIQHAFELTAVDDPLRAEVGVDVVAVLLAAYQYDRAAAFADDLLSGTALYHGPVTPDLRATVRLHLAPRQWVTGRLQRQDLFAPGAAPHLTERLTAYRTLLAPDEVAPTELLPRLTDPVARAIVHTAAAEAARAAGRYATARDYYVKARETPSDLGSLPDTVLEVGELYCRAEADELPAALQRSRELMTAGDWQTAAHLSVLHARLEYAAGNLDLAEKEAKAGLWWMKDLHDTALVPASHQVLALIALLRNQPTKARELAGTDSTINALLALADGDDKAVTRLRDVPHEFPERIDVLVRADAEDLLAAQVAVSPSVAALGAHELVAAGNDLKRLAAATEQLRTTGRPLLRALAADRYGRAELESGDRATGVATLEEALDTLTKLGATAPAGRIQAVLQAAGVRRRRWAAVPARAEAGWEALTPMERRVALLVAEGHTNRSAAEELVISASTVGTHLRSVFGKLEVNSRVQLTRLVLERFAPPPNA</sequence>
<feature type="region of interest" description="Disordered" evidence="3">
    <location>
        <begin position="265"/>
        <end position="284"/>
    </location>
</feature>
<evidence type="ECO:0000256" key="2">
    <source>
        <dbReference type="ARBA" id="ARBA00022840"/>
    </source>
</evidence>
<dbReference type="PANTHER" id="PTHR16305:SF35">
    <property type="entry name" value="TRANSCRIPTIONAL ACTIVATOR DOMAIN"/>
    <property type="match status" value="1"/>
</dbReference>
<dbReference type="InterPro" id="IPR027417">
    <property type="entry name" value="P-loop_NTPase"/>
</dbReference>
<dbReference type="PRINTS" id="PR00038">
    <property type="entry name" value="HTHLUXR"/>
</dbReference>
<dbReference type="PANTHER" id="PTHR16305">
    <property type="entry name" value="TESTICULAR SOLUBLE ADENYLYL CYCLASE"/>
    <property type="match status" value="1"/>
</dbReference>
<dbReference type="CDD" id="cd06170">
    <property type="entry name" value="LuxR_C_like"/>
    <property type="match status" value="1"/>
</dbReference>
<dbReference type="EMBL" id="BAAANF010000001">
    <property type="protein sequence ID" value="GAA1663959.1"/>
    <property type="molecule type" value="Genomic_DNA"/>
</dbReference>
<evidence type="ECO:0000256" key="1">
    <source>
        <dbReference type="ARBA" id="ARBA00022741"/>
    </source>
</evidence>
<dbReference type="Gene3D" id="3.40.50.300">
    <property type="entry name" value="P-loop containing nucleotide triphosphate hydrolases"/>
    <property type="match status" value="1"/>
</dbReference>
<accession>A0ABP4S1D6</accession>
<dbReference type="InterPro" id="IPR000792">
    <property type="entry name" value="Tscrpt_reg_LuxR_C"/>
</dbReference>
<dbReference type="Pfam" id="PF13191">
    <property type="entry name" value="AAA_16"/>
    <property type="match status" value="1"/>
</dbReference>
<reference evidence="6" key="1">
    <citation type="journal article" date="2019" name="Int. J. Syst. Evol. Microbiol.">
        <title>The Global Catalogue of Microorganisms (GCM) 10K type strain sequencing project: providing services to taxonomists for standard genome sequencing and annotation.</title>
        <authorList>
            <consortium name="The Broad Institute Genomics Platform"/>
            <consortium name="The Broad Institute Genome Sequencing Center for Infectious Disease"/>
            <person name="Wu L."/>
            <person name="Ma J."/>
        </authorList>
    </citation>
    <scope>NUCLEOTIDE SEQUENCE [LARGE SCALE GENOMIC DNA]</scope>
    <source>
        <strain evidence="6">JCM 14307</strain>
    </source>
</reference>
<dbReference type="RefSeq" id="WP_344144106.1">
    <property type="nucleotide sequence ID" value="NZ_BAAANF010000001.1"/>
</dbReference>
<dbReference type="SMART" id="SM00421">
    <property type="entry name" value="HTH_LUXR"/>
    <property type="match status" value="1"/>
</dbReference>
<dbReference type="SUPFAM" id="SSF46894">
    <property type="entry name" value="C-terminal effector domain of the bipartite response regulators"/>
    <property type="match status" value="1"/>
</dbReference>
<proteinExistence type="predicted"/>
<dbReference type="InterPro" id="IPR036388">
    <property type="entry name" value="WH-like_DNA-bd_sf"/>
</dbReference>
<keyword evidence="2" id="KW-0067">ATP-binding</keyword>
<comment type="caution">
    <text evidence="5">The sequence shown here is derived from an EMBL/GenBank/DDBJ whole genome shotgun (WGS) entry which is preliminary data.</text>
</comment>
<feature type="domain" description="HTH luxR-type" evidence="4">
    <location>
        <begin position="837"/>
        <end position="902"/>
    </location>
</feature>
<evidence type="ECO:0000313" key="6">
    <source>
        <dbReference type="Proteomes" id="UP001500280"/>
    </source>
</evidence>